<dbReference type="PROSITE" id="PS50893">
    <property type="entry name" value="ABC_TRANSPORTER_2"/>
    <property type="match status" value="1"/>
</dbReference>
<feature type="domain" description="ABC transporter" evidence="4">
    <location>
        <begin position="2"/>
        <end position="229"/>
    </location>
</feature>
<keyword evidence="2" id="KW-0547">Nucleotide-binding</keyword>
<evidence type="ECO:0000256" key="2">
    <source>
        <dbReference type="ARBA" id="ARBA00022741"/>
    </source>
</evidence>
<dbReference type="InterPro" id="IPR051782">
    <property type="entry name" value="ABC_Transporter_VariousFunc"/>
</dbReference>
<dbReference type="RefSeq" id="WP_256198190.1">
    <property type="nucleotide sequence ID" value="NZ_CANTYB010000022.1"/>
</dbReference>
<dbReference type="InterPro" id="IPR027417">
    <property type="entry name" value="P-loop_NTPase"/>
</dbReference>
<dbReference type="PANTHER" id="PTHR42939:SF1">
    <property type="entry name" value="ABC TRANSPORTER ATP-BINDING PROTEIN ALBC-RELATED"/>
    <property type="match status" value="1"/>
</dbReference>
<sequence length="296" mass="34607">MLELKNISKYYDQHKGIAHLSVKVKKGSVLAFLGSNGSGKTTTFRILLGLLKPSEGTILYHKRAIREYPSTLMGYMPEERSLLRDLKVFEQIRYLARLKGMEDALIEVRMRKWLEELGITHYRNRRIAELSKGNQQKVQLICALIHDPEIIIFDEPLNGLDLENVQLFQALITYLKKQQKIILLSSHQYESVEPYCDSVLYLYHGDVIFQGDLLRLKQQRQGRIMQFPKQCGRNWLDQKGVLDVHEENGYTTLRVDHERTAAMIMKELMRDDIYEIQVSLPSLRELIRGYMDERAH</sequence>
<dbReference type="PANTHER" id="PTHR42939">
    <property type="entry name" value="ABC TRANSPORTER ATP-BINDING PROTEIN ALBC-RELATED"/>
    <property type="match status" value="1"/>
</dbReference>
<organism evidence="5 6">
    <name type="scientific">Massilicoli timonensis</name>
    <dbReference type="NCBI Taxonomy" id="2015901"/>
    <lineage>
        <taxon>Bacteria</taxon>
        <taxon>Bacillati</taxon>
        <taxon>Bacillota</taxon>
        <taxon>Erysipelotrichia</taxon>
        <taxon>Erysipelotrichales</taxon>
        <taxon>Erysipelotrichaceae</taxon>
        <taxon>Massilicoli</taxon>
    </lineage>
</organism>
<dbReference type="Proteomes" id="UP001524435">
    <property type="component" value="Unassembled WGS sequence"/>
</dbReference>
<dbReference type="SMART" id="SM00382">
    <property type="entry name" value="AAA"/>
    <property type="match status" value="1"/>
</dbReference>
<keyword evidence="6" id="KW-1185">Reference proteome</keyword>
<dbReference type="SUPFAM" id="SSF52540">
    <property type="entry name" value="P-loop containing nucleoside triphosphate hydrolases"/>
    <property type="match status" value="1"/>
</dbReference>
<comment type="caution">
    <text evidence="5">The sequence shown here is derived from an EMBL/GenBank/DDBJ whole genome shotgun (WGS) entry which is preliminary data.</text>
</comment>
<dbReference type="PROSITE" id="PS00211">
    <property type="entry name" value="ABC_TRANSPORTER_1"/>
    <property type="match status" value="1"/>
</dbReference>
<evidence type="ECO:0000313" key="6">
    <source>
        <dbReference type="Proteomes" id="UP001524435"/>
    </source>
</evidence>
<accession>A0ABT1SNP5</accession>
<dbReference type="InterPro" id="IPR003593">
    <property type="entry name" value="AAA+_ATPase"/>
</dbReference>
<dbReference type="Pfam" id="PF00005">
    <property type="entry name" value="ABC_tran"/>
    <property type="match status" value="1"/>
</dbReference>
<keyword evidence="3 5" id="KW-0067">ATP-binding</keyword>
<gene>
    <name evidence="5" type="ORF">NE663_08620</name>
</gene>
<dbReference type="GO" id="GO:0005524">
    <property type="term" value="F:ATP binding"/>
    <property type="evidence" value="ECO:0007669"/>
    <property type="project" value="UniProtKB-KW"/>
</dbReference>
<dbReference type="InterPro" id="IPR017871">
    <property type="entry name" value="ABC_transporter-like_CS"/>
</dbReference>
<name>A0ABT1SNP5_9FIRM</name>
<proteinExistence type="predicted"/>
<dbReference type="Gene3D" id="3.40.50.300">
    <property type="entry name" value="P-loop containing nucleotide triphosphate hydrolases"/>
    <property type="match status" value="1"/>
</dbReference>
<evidence type="ECO:0000259" key="4">
    <source>
        <dbReference type="PROSITE" id="PS50893"/>
    </source>
</evidence>
<evidence type="ECO:0000256" key="3">
    <source>
        <dbReference type="ARBA" id="ARBA00022840"/>
    </source>
</evidence>
<dbReference type="EMBL" id="JANGCH010000012">
    <property type="protein sequence ID" value="MCQ5122320.1"/>
    <property type="molecule type" value="Genomic_DNA"/>
</dbReference>
<keyword evidence="1" id="KW-0813">Transport</keyword>
<reference evidence="5 6" key="1">
    <citation type="submission" date="2022-06" db="EMBL/GenBank/DDBJ databases">
        <title>Isolation of gut microbiota from human fecal samples.</title>
        <authorList>
            <person name="Pamer E.G."/>
            <person name="Barat B."/>
            <person name="Waligurski E."/>
            <person name="Medina S."/>
            <person name="Paddock L."/>
            <person name="Mostad J."/>
        </authorList>
    </citation>
    <scope>NUCLEOTIDE SEQUENCE [LARGE SCALE GENOMIC DNA]</scope>
    <source>
        <strain evidence="5 6">DFI.6.1</strain>
    </source>
</reference>
<evidence type="ECO:0000313" key="5">
    <source>
        <dbReference type="EMBL" id="MCQ5122320.1"/>
    </source>
</evidence>
<evidence type="ECO:0000256" key="1">
    <source>
        <dbReference type="ARBA" id="ARBA00022448"/>
    </source>
</evidence>
<dbReference type="InterPro" id="IPR003439">
    <property type="entry name" value="ABC_transporter-like_ATP-bd"/>
</dbReference>
<protein>
    <submittedName>
        <fullName evidence="5">ATP-binding cassette domain-containing protein</fullName>
    </submittedName>
</protein>